<dbReference type="EMBL" id="QENZ01000004">
    <property type="protein sequence ID" value="PVX50924.1"/>
    <property type="molecule type" value="Genomic_DNA"/>
</dbReference>
<evidence type="ECO:0000313" key="1">
    <source>
        <dbReference type="EMBL" id="PVX50924.1"/>
    </source>
</evidence>
<dbReference type="Gene3D" id="3.30.160.100">
    <property type="entry name" value="Ribosome hibernation promotion factor-like"/>
    <property type="match status" value="1"/>
</dbReference>
<name>A0A7L4UPG0_BALHA</name>
<dbReference type="Pfam" id="PF02482">
    <property type="entry name" value="Ribosomal_S30AE"/>
    <property type="match status" value="1"/>
</dbReference>
<dbReference type="RefSeq" id="WP_116496474.1">
    <property type="nucleotide sequence ID" value="NZ_QENZ01000004.1"/>
</dbReference>
<dbReference type="CDD" id="cd00552">
    <property type="entry name" value="RaiA"/>
    <property type="match status" value="1"/>
</dbReference>
<dbReference type="NCBIfam" id="TIGR00741">
    <property type="entry name" value="yfiA"/>
    <property type="match status" value="1"/>
</dbReference>
<reference evidence="1 2" key="1">
    <citation type="submission" date="2018-05" db="EMBL/GenBank/DDBJ databases">
        <title>Genomic Encyclopedia of Type Strains, Phase IV (KMG-IV): sequencing the most valuable type-strain genomes for metagenomic binning, comparative biology and taxonomic classification.</title>
        <authorList>
            <person name="Goeker M."/>
        </authorList>
    </citation>
    <scope>NUCLEOTIDE SEQUENCE [LARGE SCALE GENOMIC DNA]</scope>
    <source>
        <strain evidence="1 2">DSM 28579</strain>
    </source>
</reference>
<evidence type="ECO:0000313" key="2">
    <source>
        <dbReference type="Proteomes" id="UP000251835"/>
    </source>
</evidence>
<sequence>MNVNIESLDFKADKKLLDFIEKKVDKLTKFYDGIVSADVKLRLEKEESKENKIAEIKLNVPQSDLFAKRNSTTFEEAVDDVVEALRRQLKKHKEKLMRR</sequence>
<dbReference type="Proteomes" id="UP000251835">
    <property type="component" value="Unassembled WGS sequence"/>
</dbReference>
<dbReference type="AlphaFoldDB" id="A0A7L4UPG0"/>
<protein>
    <submittedName>
        <fullName evidence="1">Putative sigma-54 modulation protein</fullName>
    </submittedName>
</protein>
<proteinExistence type="predicted"/>
<dbReference type="InterPro" id="IPR036567">
    <property type="entry name" value="RHF-like"/>
</dbReference>
<dbReference type="OrthoDB" id="9808702at2"/>
<organism evidence="1 2">
    <name type="scientific">Balneicella halophila</name>
    <dbReference type="NCBI Taxonomy" id="1537566"/>
    <lineage>
        <taxon>Bacteria</taxon>
        <taxon>Pseudomonadati</taxon>
        <taxon>Bacteroidota</taxon>
        <taxon>Bacteroidia</taxon>
        <taxon>Bacteroidales</taxon>
        <taxon>Balneicellaceae</taxon>
        <taxon>Balneicella</taxon>
    </lineage>
</organism>
<dbReference type="SUPFAM" id="SSF69754">
    <property type="entry name" value="Ribosome binding protein Y (YfiA homologue)"/>
    <property type="match status" value="1"/>
</dbReference>
<gene>
    <name evidence="1" type="ORF">C7377_1247</name>
</gene>
<keyword evidence="2" id="KW-1185">Reference proteome</keyword>
<accession>A0A7L4UPG0</accession>
<comment type="caution">
    <text evidence="1">The sequence shown here is derived from an EMBL/GenBank/DDBJ whole genome shotgun (WGS) entry which is preliminary data.</text>
</comment>
<dbReference type="InterPro" id="IPR003489">
    <property type="entry name" value="RHF/RaiA"/>
</dbReference>